<organism evidence="1 2">
    <name type="scientific">Pantoea rodasii</name>
    <dbReference type="NCBI Taxonomy" id="1076549"/>
    <lineage>
        <taxon>Bacteria</taxon>
        <taxon>Pseudomonadati</taxon>
        <taxon>Pseudomonadota</taxon>
        <taxon>Gammaproteobacteria</taxon>
        <taxon>Enterobacterales</taxon>
        <taxon>Erwiniaceae</taxon>
        <taxon>Pantoea</taxon>
    </lineage>
</organism>
<sequence length="148" mass="16428">MSEQVTARVSHPHQPGWFDLVSVMIESMLNNAGEEAEGFLIDVGASLAKRYPLAEARTVQDLEREINLQLARFNWGFSQLQPQENAILIQHHALPQGDSNVDAERWQLALSAVLAGVYAQWLQAQGGSAAVPVTFEKNDGGTLHYRYQ</sequence>
<dbReference type="EMBL" id="JTJJ01000026">
    <property type="protein sequence ID" value="KHJ68929.1"/>
    <property type="molecule type" value="Genomic_DNA"/>
</dbReference>
<dbReference type="InterPro" id="IPR022798">
    <property type="entry name" value="BcsD_bac"/>
</dbReference>
<protein>
    <submittedName>
        <fullName evidence="1">Cellulose synthase</fullName>
    </submittedName>
</protein>
<dbReference type="GO" id="GO:0030244">
    <property type="term" value="P:cellulose biosynthetic process"/>
    <property type="evidence" value="ECO:0007669"/>
    <property type="project" value="InterPro"/>
</dbReference>
<comment type="caution">
    <text evidence="1">The sequence shown here is derived from an EMBL/GenBank/DDBJ whole genome shotgun (WGS) entry which is preliminary data.</text>
</comment>
<proteinExistence type="predicted"/>
<evidence type="ECO:0000313" key="2">
    <source>
        <dbReference type="Proteomes" id="UP000030853"/>
    </source>
</evidence>
<evidence type="ECO:0000313" key="1">
    <source>
        <dbReference type="EMBL" id="KHJ68929.1"/>
    </source>
</evidence>
<reference evidence="1 2" key="1">
    <citation type="submission" date="2014-11" db="EMBL/GenBank/DDBJ databases">
        <title>Genome sequencing of Pantoea rodasii ND03.</title>
        <authorList>
            <person name="Muhamad Yunos N.Y."/>
            <person name="Chan K.-G."/>
        </authorList>
    </citation>
    <scope>NUCLEOTIDE SEQUENCE [LARGE SCALE GENOMIC DNA]</scope>
    <source>
        <strain evidence="1 2">ND03</strain>
    </source>
</reference>
<accession>A0A0B1R8I9</accession>
<name>A0A0B1R8I9_9GAMM</name>
<dbReference type="InterPro" id="IPR038470">
    <property type="entry name" value="Cellsynth_D_sf"/>
</dbReference>
<gene>
    <name evidence="1" type="ORF">QU24_05915</name>
</gene>
<dbReference type="Proteomes" id="UP000030853">
    <property type="component" value="Unassembled WGS sequence"/>
</dbReference>
<dbReference type="RefSeq" id="WP_039329158.1">
    <property type="nucleotide sequence ID" value="NZ_JTJJ01000026.1"/>
</dbReference>
<dbReference type="Gene3D" id="3.30.70.2590">
    <property type="match status" value="1"/>
</dbReference>
<dbReference type="AlphaFoldDB" id="A0A0B1R8I9"/>
<dbReference type="Pfam" id="PF03500">
    <property type="entry name" value="Cellsynth_D"/>
    <property type="match status" value="1"/>
</dbReference>